<evidence type="ECO:0000256" key="1">
    <source>
        <dbReference type="SAM" id="MobiDB-lite"/>
    </source>
</evidence>
<dbReference type="EMBL" id="JAACXV010014415">
    <property type="protein sequence ID" value="KAF7267495.1"/>
    <property type="molecule type" value="Genomic_DNA"/>
</dbReference>
<organism evidence="2 3">
    <name type="scientific">Rhynchophorus ferrugineus</name>
    <name type="common">Red palm weevil</name>
    <name type="synonym">Curculio ferrugineus</name>
    <dbReference type="NCBI Taxonomy" id="354439"/>
    <lineage>
        <taxon>Eukaryota</taxon>
        <taxon>Metazoa</taxon>
        <taxon>Ecdysozoa</taxon>
        <taxon>Arthropoda</taxon>
        <taxon>Hexapoda</taxon>
        <taxon>Insecta</taxon>
        <taxon>Pterygota</taxon>
        <taxon>Neoptera</taxon>
        <taxon>Endopterygota</taxon>
        <taxon>Coleoptera</taxon>
        <taxon>Polyphaga</taxon>
        <taxon>Cucujiformia</taxon>
        <taxon>Curculionidae</taxon>
        <taxon>Dryophthorinae</taxon>
        <taxon>Rhynchophorus</taxon>
    </lineage>
</organism>
<feature type="region of interest" description="Disordered" evidence="1">
    <location>
        <begin position="1"/>
        <end position="35"/>
    </location>
</feature>
<accession>A0A834M5G3</accession>
<dbReference type="Proteomes" id="UP000625711">
    <property type="component" value="Unassembled WGS sequence"/>
</dbReference>
<name>A0A834M5G3_RHYFE</name>
<reference evidence="2" key="1">
    <citation type="submission" date="2020-08" db="EMBL/GenBank/DDBJ databases">
        <title>Genome sequencing and assembly of the red palm weevil Rhynchophorus ferrugineus.</title>
        <authorList>
            <person name="Dias G.B."/>
            <person name="Bergman C.M."/>
            <person name="Manee M."/>
        </authorList>
    </citation>
    <scope>NUCLEOTIDE SEQUENCE</scope>
    <source>
        <strain evidence="2">AA-2017</strain>
        <tissue evidence="2">Whole larva</tissue>
    </source>
</reference>
<evidence type="ECO:0000313" key="3">
    <source>
        <dbReference type="Proteomes" id="UP000625711"/>
    </source>
</evidence>
<dbReference type="AlphaFoldDB" id="A0A834M5G3"/>
<comment type="caution">
    <text evidence="2">The sequence shown here is derived from an EMBL/GenBank/DDBJ whole genome shotgun (WGS) entry which is preliminary data.</text>
</comment>
<proteinExistence type="predicted"/>
<gene>
    <name evidence="2" type="ORF">GWI33_019283</name>
</gene>
<keyword evidence="3" id="KW-1185">Reference proteome</keyword>
<sequence length="91" mass="10449">MASEGNECATQSVVSDRPRGGNKRRMMGSEVDWGKENRYPKGSMVLRKDSFKIRRTKNRLVQKVYTKNTPIEIFLSTLDIFSPFKLFITCG</sequence>
<protein>
    <submittedName>
        <fullName evidence="2">Uncharacterized protein</fullName>
    </submittedName>
</protein>
<evidence type="ECO:0000313" key="2">
    <source>
        <dbReference type="EMBL" id="KAF7267495.1"/>
    </source>
</evidence>